<gene>
    <name evidence="1" type="ORF">EGYM00163_LOCUS51146</name>
</gene>
<protein>
    <submittedName>
        <fullName evidence="1">Uncharacterized protein</fullName>
    </submittedName>
</protein>
<dbReference type="EMBL" id="HBJA01149012">
    <property type="protein sequence ID" value="CAE0839987.1"/>
    <property type="molecule type" value="Transcribed_RNA"/>
</dbReference>
<sequence length="107" mass="11582">MLSEAPCLFKTVRKITITITSSDVAVNTQFRGKMPHALCMLQGFANCTARLQSHVAMNNVGCGTFGLQIGKSPRELRTASAGVFIAKQLLCAKLLAWVLQTDLVLQS</sequence>
<reference evidence="1" key="1">
    <citation type="submission" date="2021-01" db="EMBL/GenBank/DDBJ databases">
        <authorList>
            <person name="Corre E."/>
            <person name="Pelletier E."/>
            <person name="Niang G."/>
            <person name="Scheremetjew M."/>
            <person name="Finn R."/>
            <person name="Kale V."/>
            <person name="Holt S."/>
            <person name="Cochrane G."/>
            <person name="Meng A."/>
            <person name="Brown T."/>
            <person name="Cohen L."/>
        </authorList>
    </citation>
    <scope>NUCLEOTIDE SEQUENCE</scope>
    <source>
        <strain evidence="1">CCMP1594</strain>
    </source>
</reference>
<proteinExistence type="predicted"/>
<name>A0A7S4GKV4_9EUGL</name>
<dbReference type="AlphaFoldDB" id="A0A7S4GKV4"/>
<evidence type="ECO:0000313" key="1">
    <source>
        <dbReference type="EMBL" id="CAE0839987.1"/>
    </source>
</evidence>
<accession>A0A7S4GKV4</accession>
<organism evidence="1">
    <name type="scientific">Eutreptiella gymnastica</name>
    <dbReference type="NCBI Taxonomy" id="73025"/>
    <lineage>
        <taxon>Eukaryota</taxon>
        <taxon>Discoba</taxon>
        <taxon>Euglenozoa</taxon>
        <taxon>Euglenida</taxon>
        <taxon>Spirocuta</taxon>
        <taxon>Euglenophyceae</taxon>
        <taxon>Eutreptiales</taxon>
        <taxon>Eutreptiaceae</taxon>
        <taxon>Eutreptiella</taxon>
    </lineage>
</organism>